<sequence length="65" mass="6554">MRQHASVRILAPLFLVLAPVAGVLASAELTHATAPAAVQDRADVGWNNTPVGGTSTPAPTPTPTA</sequence>
<keyword evidence="2" id="KW-0732">Signal</keyword>
<feature type="signal peptide" evidence="2">
    <location>
        <begin position="1"/>
        <end position="25"/>
    </location>
</feature>
<name>A0A2V4MVZ0_9ACTN</name>
<dbReference type="EMBL" id="PYBW01000109">
    <property type="protein sequence ID" value="PYC71902.1"/>
    <property type="molecule type" value="Genomic_DNA"/>
</dbReference>
<feature type="region of interest" description="Disordered" evidence="1">
    <location>
        <begin position="37"/>
        <end position="65"/>
    </location>
</feature>
<evidence type="ECO:0000313" key="3">
    <source>
        <dbReference type="EMBL" id="PYC71902.1"/>
    </source>
</evidence>
<gene>
    <name evidence="3" type="ORF">C7C46_26505</name>
</gene>
<dbReference type="RefSeq" id="WP_110672453.1">
    <property type="nucleotide sequence ID" value="NZ_PYBW01000109.1"/>
</dbReference>
<evidence type="ECO:0000256" key="2">
    <source>
        <dbReference type="SAM" id="SignalP"/>
    </source>
</evidence>
<protein>
    <submittedName>
        <fullName evidence="3">Uncharacterized protein</fullName>
    </submittedName>
</protein>
<keyword evidence="4" id="KW-1185">Reference proteome</keyword>
<dbReference type="Proteomes" id="UP000248039">
    <property type="component" value="Unassembled WGS sequence"/>
</dbReference>
<comment type="caution">
    <text evidence="3">The sequence shown here is derived from an EMBL/GenBank/DDBJ whole genome shotgun (WGS) entry which is preliminary data.</text>
</comment>
<proteinExistence type="predicted"/>
<reference evidence="3 4" key="1">
    <citation type="submission" date="2018-03" db="EMBL/GenBank/DDBJ databases">
        <title>Bioinformatic expansion and discovery of thiopeptide antibiotics.</title>
        <authorList>
            <person name="Schwalen C.J."/>
            <person name="Hudson G.A."/>
            <person name="Mitchell D.A."/>
        </authorList>
    </citation>
    <scope>NUCLEOTIDE SEQUENCE [LARGE SCALE GENOMIC DNA]</scope>
    <source>
        <strain evidence="3 4">ATCC 21389</strain>
    </source>
</reference>
<feature type="chain" id="PRO_5038640760" evidence="2">
    <location>
        <begin position="26"/>
        <end position="65"/>
    </location>
</feature>
<accession>A0A2V4MVZ0</accession>
<organism evidence="3 4">
    <name type="scientific">Streptomyces tateyamensis</name>
    <dbReference type="NCBI Taxonomy" id="565073"/>
    <lineage>
        <taxon>Bacteria</taxon>
        <taxon>Bacillati</taxon>
        <taxon>Actinomycetota</taxon>
        <taxon>Actinomycetes</taxon>
        <taxon>Kitasatosporales</taxon>
        <taxon>Streptomycetaceae</taxon>
        <taxon>Streptomyces</taxon>
    </lineage>
</organism>
<evidence type="ECO:0000313" key="4">
    <source>
        <dbReference type="Proteomes" id="UP000248039"/>
    </source>
</evidence>
<evidence type="ECO:0000256" key="1">
    <source>
        <dbReference type="SAM" id="MobiDB-lite"/>
    </source>
</evidence>
<dbReference type="AlphaFoldDB" id="A0A2V4MVZ0"/>